<feature type="transmembrane region" description="Helical" evidence="6">
    <location>
        <begin position="73"/>
        <end position="94"/>
    </location>
</feature>
<feature type="transmembrane region" description="Helical" evidence="6">
    <location>
        <begin position="249"/>
        <end position="268"/>
    </location>
</feature>
<evidence type="ECO:0000256" key="1">
    <source>
        <dbReference type="ARBA" id="ARBA00004141"/>
    </source>
</evidence>
<dbReference type="SUPFAM" id="SSF103481">
    <property type="entry name" value="Multidrug resistance efflux transporter EmrE"/>
    <property type="match status" value="2"/>
</dbReference>
<dbReference type="KEGG" id="fwa:DCMF_19405"/>
<feature type="transmembrane region" description="Helical" evidence="6">
    <location>
        <begin position="131"/>
        <end position="150"/>
    </location>
</feature>
<feature type="transmembrane region" description="Helical" evidence="6">
    <location>
        <begin position="37"/>
        <end position="58"/>
    </location>
</feature>
<dbReference type="OrthoDB" id="9810818at2"/>
<accession>A0A3G1KW32</accession>
<feature type="transmembrane region" description="Helical" evidence="6">
    <location>
        <begin position="216"/>
        <end position="237"/>
    </location>
</feature>
<evidence type="ECO:0000256" key="5">
    <source>
        <dbReference type="ARBA" id="ARBA00023136"/>
    </source>
</evidence>
<organism evidence="8 9">
    <name type="scientific">Formimonas warabiya</name>
    <dbReference type="NCBI Taxonomy" id="1761012"/>
    <lineage>
        <taxon>Bacteria</taxon>
        <taxon>Bacillati</taxon>
        <taxon>Bacillota</taxon>
        <taxon>Clostridia</taxon>
        <taxon>Eubacteriales</taxon>
        <taxon>Peptococcaceae</taxon>
        <taxon>Candidatus Formimonas</taxon>
    </lineage>
</organism>
<keyword evidence="3 6" id="KW-0812">Transmembrane</keyword>
<gene>
    <name evidence="8" type="ORF">DCMF_19405</name>
</gene>
<reference evidence="8 9" key="1">
    <citation type="submission" date="2016-10" db="EMBL/GenBank/DDBJ databases">
        <title>Complete Genome Sequence of Peptococcaceae strain DCMF.</title>
        <authorList>
            <person name="Edwards R.J."/>
            <person name="Holland S.I."/>
            <person name="Deshpande N.P."/>
            <person name="Wong Y.K."/>
            <person name="Ertan H."/>
            <person name="Manefield M."/>
            <person name="Russell T.L."/>
            <person name="Lee M.J."/>
        </authorList>
    </citation>
    <scope>NUCLEOTIDE SEQUENCE [LARGE SCALE GENOMIC DNA]</scope>
    <source>
        <strain evidence="8 9">DCMF</strain>
    </source>
</reference>
<dbReference type="InterPro" id="IPR050638">
    <property type="entry name" value="AA-Vitamin_Transporters"/>
</dbReference>
<dbReference type="PANTHER" id="PTHR32322:SF2">
    <property type="entry name" value="EAMA DOMAIN-CONTAINING PROTEIN"/>
    <property type="match status" value="1"/>
</dbReference>
<evidence type="ECO:0000256" key="2">
    <source>
        <dbReference type="ARBA" id="ARBA00007362"/>
    </source>
</evidence>
<feature type="domain" description="EamA" evidence="7">
    <location>
        <begin position="158"/>
        <end position="290"/>
    </location>
</feature>
<sequence length="308" mass="34284">MTCNHKTYGALLVMAAAMCFGTGAVIIKTAYQIQVTGWEFITLQYLFSCLMLSPIYFLRRKKNLEPPLNRKKLIRLGLLGCTGTLGGGAFYTLGLQYVEASMGIVLFYTYPIFTALGASVFFKEKFHWKHYLCLVLTLAGTVFTIDFWNIHLQGLSYLGVLLIILSALSYTFFTLYGEKNLADSSSLEITTFTQLFAFLLYSIIKPPLFLLHGVSFYALFLGFIMALFTSVLSYWLVLKGIAIIGASKAAIISTFEIPFTIFLAMMILGEKLTLFQFVGAVLIIGSIIFLDIEGKNVVPRDGPEILGE</sequence>
<feature type="transmembrane region" description="Helical" evidence="6">
    <location>
        <begin position="274"/>
        <end position="292"/>
    </location>
</feature>
<dbReference type="InterPro" id="IPR000620">
    <property type="entry name" value="EamA_dom"/>
</dbReference>
<evidence type="ECO:0000256" key="4">
    <source>
        <dbReference type="ARBA" id="ARBA00022989"/>
    </source>
</evidence>
<dbReference type="PANTHER" id="PTHR32322">
    <property type="entry name" value="INNER MEMBRANE TRANSPORTER"/>
    <property type="match status" value="1"/>
</dbReference>
<name>A0A3G1KW32_FORW1</name>
<keyword evidence="9" id="KW-1185">Reference proteome</keyword>
<comment type="similarity">
    <text evidence="2">Belongs to the EamA transporter family.</text>
</comment>
<evidence type="ECO:0000259" key="7">
    <source>
        <dbReference type="Pfam" id="PF00892"/>
    </source>
</evidence>
<dbReference type="Pfam" id="PF00892">
    <property type="entry name" value="EamA"/>
    <property type="match status" value="2"/>
</dbReference>
<comment type="subcellular location">
    <subcellularLocation>
        <location evidence="1">Membrane</location>
        <topology evidence="1">Multi-pass membrane protein</topology>
    </subcellularLocation>
</comment>
<dbReference type="GO" id="GO:0016020">
    <property type="term" value="C:membrane"/>
    <property type="evidence" value="ECO:0007669"/>
    <property type="project" value="UniProtKB-SubCell"/>
</dbReference>
<dbReference type="AlphaFoldDB" id="A0A3G1KW32"/>
<keyword evidence="4 6" id="KW-1133">Transmembrane helix</keyword>
<evidence type="ECO:0000313" key="8">
    <source>
        <dbReference type="EMBL" id="ATW26630.1"/>
    </source>
</evidence>
<dbReference type="Proteomes" id="UP000323521">
    <property type="component" value="Chromosome"/>
</dbReference>
<feature type="transmembrane region" description="Helical" evidence="6">
    <location>
        <begin position="156"/>
        <end position="175"/>
    </location>
</feature>
<evidence type="ECO:0000256" key="6">
    <source>
        <dbReference type="SAM" id="Phobius"/>
    </source>
</evidence>
<feature type="transmembrane region" description="Helical" evidence="6">
    <location>
        <begin position="7"/>
        <end position="31"/>
    </location>
</feature>
<proteinExistence type="inferred from homology"/>
<feature type="domain" description="EamA" evidence="7">
    <location>
        <begin position="8"/>
        <end position="144"/>
    </location>
</feature>
<dbReference type="InterPro" id="IPR037185">
    <property type="entry name" value="EmrE-like"/>
</dbReference>
<keyword evidence="5 6" id="KW-0472">Membrane</keyword>
<evidence type="ECO:0000313" key="9">
    <source>
        <dbReference type="Proteomes" id="UP000323521"/>
    </source>
</evidence>
<evidence type="ECO:0000256" key="3">
    <source>
        <dbReference type="ARBA" id="ARBA00022692"/>
    </source>
</evidence>
<dbReference type="RefSeq" id="WP_148135955.1">
    <property type="nucleotide sequence ID" value="NZ_CP017634.1"/>
</dbReference>
<feature type="transmembrane region" description="Helical" evidence="6">
    <location>
        <begin position="187"/>
        <end position="204"/>
    </location>
</feature>
<dbReference type="EMBL" id="CP017634">
    <property type="protein sequence ID" value="ATW26630.1"/>
    <property type="molecule type" value="Genomic_DNA"/>
</dbReference>
<protein>
    <recommendedName>
        <fullName evidence="7">EamA domain-containing protein</fullName>
    </recommendedName>
</protein>
<feature type="transmembrane region" description="Helical" evidence="6">
    <location>
        <begin position="100"/>
        <end position="122"/>
    </location>
</feature>